<dbReference type="GO" id="GO:0042597">
    <property type="term" value="C:periplasmic space"/>
    <property type="evidence" value="ECO:0007669"/>
    <property type="project" value="UniProtKB-SubCell"/>
</dbReference>
<evidence type="ECO:0000256" key="3">
    <source>
        <dbReference type="ARBA" id="ARBA00022679"/>
    </source>
</evidence>
<comment type="pathway">
    <text evidence="2">Glycan biosynthesis; alginate biosynthesis.</text>
</comment>
<dbReference type="SUPFAM" id="SSF52266">
    <property type="entry name" value="SGNH hydrolase"/>
    <property type="match status" value="1"/>
</dbReference>
<evidence type="ECO:0000256" key="4">
    <source>
        <dbReference type="ARBA" id="ARBA00022729"/>
    </source>
</evidence>
<feature type="domain" description="AlgX/AlgJ SGNH hydrolase-like" evidence="7">
    <location>
        <begin position="94"/>
        <end position="220"/>
    </location>
</feature>
<dbReference type="InterPro" id="IPR031811">
    <property type="entry name" value="ALGX/ALGJ_SGNH-like"/>
</dbReference>
<proteinExistence type="predicted"/>
<evidence type="ECO:0000256" key="6">
    <source>
        <dbReference type="ARBA" id="ARBA00022841"/>
    </source>
</evidence>
<keyword evidence="5" id="KW-0574">Periplasm</keyword>
<dbReference type="AlphaFoldDB" id="A0A9D0Z1Z2"/>
<protein>
    <recommendedName>
        <fullName evidence="7">AlgX/AlgJ SGNH hydrolase-like domain-containing protein</fullName>
    </recommendedName>
</protein>
<keyword evidence="4" id="KW-0732">Signal</keyword>
<keyword evidence="6" id="KW-0016">Alginate biosynthesis</keyword>
<name>A0A9D0Z1Z2_9FIRM</name>
<evidence type="ECO:0000256" key="1">
    <source>
        <dbReference type="ARBA" id="ARBA00004418"/>
    </source>
</evidence>
<evidence type="ECO:0000313" key="8">
    <source>
        <dbReference type="EMBL" id="HIQ67557.1"/>
    </source>
</evidence>
<dbReference type="Pfam" id="PF16822">
    <property type="entry name" value="ALGX"/>
    <property type="match status" value="1"/>
</dbReference>
<dbReference type="EMBL" id="DVFK01000052">
    <property type="protein sequence ID" value="HIQ67557.1"/>
    <property type="molecule type" value="Genomic_DNA"/>
</dbReference>
<sequence length="439" mass="48894">MKKNWLYIVFLALFLGICLIFPVGTWLSGPSEAGANEVLSQPPKWEDKRGNWNDAYLQDAAAWYNDHFYLRQELVSTQRLLTGKVFGTSGEDSVILGKDGWLFYGSTLEDFTGTTDLTERDLYAMARNLYLMSQEKPLIFLVAPNKNSLHPQYMPNFGAQAEKTTGERLQDWLRELGVNFVDIYSAFQKEPVLYYATDSHWTPKGAALAADLINQAAGKTTNYYAGPFEPGEPYTGDLYEMLYPAFAGTEPDWIYGGQLDFSYVGNAQRPDSITLQTQSHESGSLLVYRDSFGNVLYPYLADSFGSVRFSRSTTYDLTGEEELVVLELVERNLSYLIEKAPVCHNPTVELSLPEPVGSLVLEKDTKANAPEGYVLWQGTLDSTPDVQSSVYVSAGGDVYEAFLLKENGVALYLPEGVQPDTLVWETGGVLESKTISEKG</sequence>
<dbReference type="Proteomes" id="UP000886796">
    <property type="component" value="Unassembled WGS sequence"/>
</dbReference>
<evidence type="ECO:0000256" key="2">
    <source>
        <dbReference type="ARBA" id="ARBA00005182"/>
    </source>
</evidence>
<gene>
    <name evidence="8" type="ORF">IAB74_03480</name>
</gene>
<keyword evidence="3" id="KW-0808">Transferase</keyword>
<organism evidence="8 9">
    <name type="scientific">Candidatus Faecousia excrementigallinarum</name>
    <dbReference type="NCBI Taxonomy" id="2840806"/>
    <lineage>
        <taxon>Bacteria</taxon>
        <taxon>Bacillati</taxon>
        <taxon>Bacillota</taxon>
        <taxon>Clostridia</taxon>
        <taxon>Eubacteriales</taxon>
        <taxon>Oscillospiraceae</taxon>
        <taxon>Faecousia</taxon>
    </lineage>
</organism>
<dbReference type="GO" id="GO:0042121">
    <property type="term" value="P:alginic acid biosynthetic process"/>
    <property type="evidence" value="ECO:0007669"/>
    <property type="project" value="UniProtKB-KW"/>
</dbReference>
<comment type="subcellular location">
    <subcellularLocation>
        <location evidence="1">Periplasm</location>
    </subcellularLocation>
</comment>
<accession>A0A9D0Z1Z2</accession>
<evidence type="ECO:0000313" key="9">
    <source>
        <dbReference type="Proteomes" id="UP000886796"/>
    </source>
</evidence>
<comment type="caution">
    <text evidence="8">The sequence shown here is derived from an EMBL/GenBank/DDBJ whole genome shotgun (WGS) entry which is preliminary data.</text>
</comment>
<dbReference type="GO" id="GO:0016740">
    <property type="term" value="F:transferase activity"/>
    <property type="evidence" value="ECO:0007669"/>
    <property type="project" value="UniProtKB-KW"/>
</dbReference>
<reference evidence="8" key="2">
    <citation type="journal article" date="2021" name="PeerJ">
        <title>Extensive microbial diversity within the chicken gut microbiome revealed by metagenomics and culture.</title>
        <authorList>
            <person name="Gilroy R."/>
            <person name="Ravi A."/>
            <person name="Getino M."/>
            <person name="Pursley I."/>
            <person name="Horton D.L."/>
            <person name="Alikhan N.F."/>
            <person name="Baker D."/>
            <person name="Gharbi K."/>
            <person name="Hall N."/>
            <person name="Watson M."/>
            <person name="Adriaenssens E.M."/>
            <person name="Foster-Nyarko E."/>
            <person name="Jarju S."/>
            <person name="Secka A."/>
            <person name="Antonio M."/>
            <person name="Oren A."/>
            <person name="Chaudhuri R.R."/>
            <person name="La Ragione R."/>
            <person name="Hildebrand F."/>
            <person name="Pallen M.J."/>
        </authorList>
    </citation>
    <scope>NUCLEOTIDE SEQUENCE</scope>
    <source>
        <strain evidence="8">13361</strain>
    </source>
</reference>
<evidence type="ECO:0000256" key="5">
    <source>
        <dbReference type="ARBA" id="ARBA00022764"/>
    </source>
</evidence>
<evidence type="ECO:0000259" key="7">
    <source>
        <dbReference type="Pfam" id="PF16822"/>
    </source>
</evidence>
<reference evidence="8" key="1">
    <citation type="submission" date="2020-10" db="EMBL/GenBank/DDBJ databases">
        <authorList>
            <person name="Gilroy R."/>
        </authorList>
    </citation>
    <scope>NUCLEOTIDE SEQUENCE</scope>
    <source>
        <strain evidence="8">13361</strain>
    </source>
</reference>